<proteinExistence type="inferred from homology"/>
<evidence type="ECO:0000313" key="8">
    <source>
        <dbReference type="EMBL" id="MFK2902154.1"/>
    </source>
</evidence>
<keyword evidence="6 7" id="KW-0472">Membrane</keyword>
<feature type="transmembrane region" description="Helical" evidence="7">
    <location>
        <begin position="271"/>
        <end position="293"/>
    </location>
</feature>
<dbReference type="Gene3D" id="1.10.8.540">
    <property type="entry name" value="FHIPEP family, domain 3"/>
    <property type="match status" value="1"/>
</dbReference>
<keyword evidence="4 7" id="KW-0812">Transmembrane</keyword>
<dbReference type="InterPro" id="IPR042196">
    <property type="entry name" value="FHIPEP_4"/>
</dbReference>
<protein>
    <submittedName>
        <fullName evidence="8">FHIPEP family type III secretion protein</fullName>
    </submittedName>
</protein>
<evidence type="ECO:0000256" key="6">
    <source>
        <dbReference type="ARBA" id="ARBA00023136"/>
    </source>
</evidence>
<dbReference type="Pfam" id="PF00771">
    <property type="entry name" value="FHIPEP"/>
    <property type="match status" value="1"/>
</dbReference>
<feature type="transmembrane region" description="Helical" evidence="7">
    <location>
        <begin position="229"/>
        <end position="251"/>
    </location>
</feature>
<feature type="transmembrane region" description="Helical" evidence="7">
    <location>
        <begin position="142"/>
        <end position="161"/>
    </location>
</feature>
<keyword evidence="5 7" id="KW-1133">Transmembrane helix</keyword>
<comment type="similarity">
    <text evidence="2">Belongs to the FHIPEP (flagella/HR/invasion proteins export pore) family.</text>
</comment>
<dbReference type="PRINTS" id="PR00949">
    <property type="entry name" value="TYPE3IMAPROT"/>
</dbReference>
<evidence type="ECO:0000313" key="9">
    <source>
        <dbReference type="Proteomes" id="UP001620461"/>
    </source>
</evidence>
<organism evidence="8 9">
    <name type="scientific">Dyella jejuensis</name>
    <dbReference type="NCBI Taxonomy" id="1432009"/>
    <lineage>
        <taxon>Bacteria</taxon>
        <taxon>Pseudomonadati</taxon>
        <taxon>Pseudomonadota</taxon>
        <taxon>Gammaproteobacteria</taxon>
        <taxon>Lysobacterales</taxon>
        <taxon>Rhodanobacteraceae</taxon>
        <taxon>Dyella</taxon>
    </lineage>
</organism>
<dbReference type="InterPro" id="IPR042194">
    <property type="entry name" value="FHIPEP_1"/>
</dbReference>
<name>A0ABW8JNW4_9GAMM</name>
<accession>A0ABW8JNW4</accession>
<dbReference type="PIRSF" id="PIRSF005419">
    <property type="entry name" value="FlhA"/>
    <property type="match status" value="1"/>
</dbReference>
<feature type="transmembrane region" description="Helical" evidence="7">
    <location>
        <begin position="71"/>
        <end position="90"/>
    </location>
</feature>
<evidence type="ECO:0000256" key="1">
    <source>
        <dbReference type="ARBA" id="ARBA00004651"/>
    </source>
</evidence>
<dbReference type="PANTHER" id="PTHR30161">
    <property type="entry name" value="FLAGELLAR EXPORT PROTEIN, MEMBRANE FLHA SUBUNIT-RELATED"/>
    <property type="match status" value="1"/>
</dbReference>
<keyword evidence="3" id="KW-1003">Cell membrane</keyword>
<feature type="transmembrane region" description="Helical" evidence="7">
    <location>
        <begin position="47"/>
        <end position="65"/>
    </location>
</feature>
<dbReference type="InterPro" id="IPR025505">
    <property type="entry name" value="FHIPEP_CS"/>
</dbReference>
<evidence type="ECO:0000256" key="2">
    <source>
        <dbReference type="ARBA" id="ARBA00008835"/>
    </source>
</evidence>
<feature type="transmembrane region" description="Helical" evidence="7">
    <location>
        <begin position="102"/>
        <end position="122"/>
    </location>
</feature>
<dbReference type="PANTHER" id="PTHR30161:SF1">
    <property type="entry name" value="FLAGELLAR BIOSYNTHESIS PROTEIN FLHA-RELATED"/>
    <property type="match status" value="1"/>
</dbReference>
<comment type="caution">
    <text evidence="8">The sequence shown here is derived from an EMBL/GenBank/DDBJ whole genome shotgun (WGS) entry which is preliminary data.</text>
</comment>
<dbReference type="Proteomes" id="UP001620461">
    <property type="component" value="Unassembled WGS sequence"/>
</dbReference>
<dbReference type="EMBL" id="JADIKJ010000025">
    <property type="protein sequence ID" value="MFK2902154.1"/>
    <property type="molecule type" value="Genomic_DNA"/>
</dbReference>
<dbReference type="InterPro" id="IPR042193">
    <property type="entry name" value="FHIPEP_3"/>
</dbReference>
<dbReference type="Gene3D" id="3.40.50.12790">
    <property type="entry name" value="FHIPEP family, domain 4"/>
    <property type="match status" value="1"/>
</dbReference>
<evidence type="ECO:0000256" key="3">
    <source>
        <dbReference type="ARBA" id="ARBA00022475"/>
    </source>
</evidence>
<feature type="transmembrane region" description="Helical" evidence="7">
    <location>
        <begin position="305"/>
        <end position="324"/>
    </location>
</feature>
<dbReference type="InterPro" id="IPR001712">
    <property type="entry name" value="T3SS_FHIPEP"/>
</dbReference>
<evidence type="ECO:0000256" key="7">
    <source>
        <dbReference type="SAM" id="Phobius"/>
    </source>
</evidence>
<dbReference type="PROSITE" id="PS00994">
    <property type="entry name" value="FHIPEP"/>
    <property type="match status" value="1"/>
</dbReference>
<evidence type="ECO:0000256" key="5">
    <source>
        <dbReference type="ARBA" id="ARBA00022989"/>
    </source>
</evidence>
<sequence length="719" mass="78071">MQDRPRRTRPFVQAAGADLPLADEASRQQDFFVNSLFGQLWSGKRDVILVLGMIAILIILFTPIPGALLDFLLVLNFTGALLVLLITFFTDSPLSFSTFPSLLLITTLFRLALNISATRLILDKGNAGRVINAIGSYVVGGNYVTGLVVFLILVVVQYVVVTNGAQRVAEVAARFTLDSMPGKQMSIDADMNMGLIDEHEAKRRRSHVEKEASFYGAMDGATKFVKGDAIAGIMIILIDIIGGLTVGMVQRGLPWTDAVHRYTLLTVGDGIVTQIPSLVIAVATGIIITRAASDAQLGTEIAKQVLSSSRTLLIVSLALGSLLVLPGLPAWPVLLVLLGVASLTFIASRSGNTAGDIKEEVPEPLARREEDDLYRMLSVEPVEIHLGSAIAAAYKARGLDLGDRISTFRKQFALDFGFILPKVKLVQGSPLEENAYDIQVQGSRVGRGELRFDALLAINPGGKRPKLEGRETRDPAYGLPAQWISPEQRQYARGAGYTLVDPETVLITHLGEVTKRHAPELLTRAETERLVARVREQQASLVDELVPGVMSYTDVQKVLQQLLREQVSIRNVETILEVLVDAGKTHKQTDDLVERVRERLGPAICQRVSNAQGELHVLTLAPELERSIVSAIRQREGAGSLITDLAQLEALLGGLAKQSEAMMARSHLPVLLCPSLVRRHLRALIQRSLPHVTVLGINEVPSTVMVKAFGTITAIASAA</sequence>
<evidence type="ECO:0000256" key="4">
    <source>
        <dbReference type="ARBA" id="ARBA00022692"/>
    </source>
</evidence>
<comment type="subcellular location">
    <subcellularLocation>
        <location evidence="1">Cell membrane</location>
        <topology evidence="1">Multi-pass membrane protein</topology>
    </subcellularLocation>
</comment>
<dbReference type="Gene3D" id="3.40.30.60">
    <property type="entry name" value="FHIPEP family, domain 1"/>
    <property type="match status" value="1"/>
</dbReference>
<keyword evidence="9" id="KW-1185">Reference proteome</keyword>
<gene>
    <name evidence="8" type="ORF">ISP15_17595</name>
</gene>
<reference evidence="8 9" key="1">
    <citation type="submission" date="2020-10" db="EMBL/GenBank/DDBJ databases">
        <title>Phylogeny of dyella-like bacteria.</title>
        <authorList>
            <person name="Fu J."/>
        </authorList>
    </citation>
    <scope>NUCLEOTIDE SEQUENCE [LARGE SCALE GENOMIC DNA]</scope>
    <source>
        <strain evidence="8 9">JP1</strain>
    </source>
</reference>